<accession>A0A5F2EWX5</accession>
<evidence type="ECO:0000259" key="3">
    <source>
        <dbReference type="Pfam" id="PF01408"/>
    </source>
</evidence>
<feature type="domain" description="GFO/IDH/MocA-like oxidoreductase" evidence="4">
    <location>
        <begin position="131"/>
        <end position="251"/>
    </location>
</feature>
<dbReference type="GO" id="GO:0000166">
    <property type="term" value="F:nucleotide binding"/>
    <property type="evidence" value="ECO:0007669"/>
    <property type="project" value="InterPro"/>
</dbReference>
<dbReference type="Gene3D" id="3.40.50.720">
    <property type="entry name" value="NAD(P)-binding Rossmann-like Domain"/>
    <property type="match status" value="1"/>
</dbReference>
<keyword evidence="6" id="KW-1185">Reference proteome</keyword>
<dbReference type="PANTHER" id="PTHR22604">
    <property type="entry name" value="OXIDOREDUCTASES"/>
    <property type="match status" value="1"/>
</dbReference>
<dbReference type="GO" id="GO:0016491">
    <property type="term" value="F:oxidoreductase activity"/>
    <property type="evidence" value="ECO:0007669"/>
    <property type="project" value="UniProtKB-KW"/>
</dbReference>
<evidence type="ECO:0000256" key="2">
    <source>
        <dbReference type="ARBA" id="ARBA00023002"/>
    </source>
</evidence>
<evidence type="ECO:0000256" key="1">
    <source>
        <dbReference type="ARBA" id="ARBA00010928"/>
    </source>
</evidence>
<comment type="similarity">
    <text evidence="1">Belongs to the Gfo/Idh/MocA family.</text>
</comment>
<dbReference type="KEGG" id="aez:C3E78_11195"/>
<feature type="domain" description="Gfo/Idh/MocA-like oxidoreductase N-terminal" evidence="3">
    <location>
        <begin position="3"/>
        <end position="121"/>
    </location>
</feature>
<reference evidence="6" key="1">
    <citation type="submission" date="2018-01" db="EMBL/GenBank/DDBJ databases">
        <authorList>
            <person name="Li J."/>
        </authorList>
    </citation>
    <scope>NUCLEOTIDE SEQUENCE [LARGE SCALE GENOMIC DNA]</scope>
    <source>
        <strain evidence="6">592</strain>
    </source>
</reference>
<proteinExistence type="inferred from homology"/>
<gene>
    <name evidence="5" type="ORF">C3E78_11195</name>
</gene>
<dbReference type="RefSeq" id="WP_108578380.1">
    <property type="nucleotide sequence ID" value="NZ_CP026952.1"/>
</dbReference>
<dbReference type="Gene3D" id="3.30.360.10">
    <property type="entry name" value="Dihydrodipicolinate Reductase, domain 2"/>
    <property type="match status" value="1"/>
</dbReference>
<dbReference type="Pfam" id="PF22725">
    <property type="entry name" value="GFO_IDH_MocA_C3"/>
    <property type="match status" value="1"/>
</dbReference>
<dbReference type="EMBL" id="CP026952">
    <property type="protein sequence ID" value="AWB92721.1"/>
    <property type="molecule type" value="Genomic_DNA"/>
</dbReference>
<accession>A0A2S0WN30</accession>
<keyword evidence="2" id="KW-0560">Oxidoreductase</keyword>
<dbReference type="InterPro" id="IPR036291">
    <property type="entry name" value="NAD(P)-bd_dom_sf"/>
</dbReference>
<sequence>MTLRIGVLGAARIAGTALIEPAAQTGHRVVAVGSRDLDRARAFASRHGVQRAYGSYDEVLADPEVDVVYNALVNSQHAPWNLRAVRAGKHVLSEKPFAANGTLARVVADAARASDRVVMEAFHYAMHPMMRRIRDIALSGEIGDVRHVEVTMMIPAPADDDPRWSLELAGGALMDLGCYGLHAFGQVAGWLGGRPVMRSARAGERAGRPGVDEWAQAELDLPGGATASLLTHMAAPETLLRLVLIGSRGQVEAPSFVLPQLDDRLRVMTGTVERREWVRGPSSYACQLTAFDAAVRGRAAAPLGLDDAVATMDLVDATYRAAGMEPRPGIL</sequence>
<dbReference type="AlphaFoldDB" id="A0A2S0WN30"/>
<protein>
    <submittedName>
        <fullName evidence="5">Gfo/Idh/MocA family oxidoreductase</fullName>
    </submittedName>
</protein>
<dbReference type="Pfam" id="PF01408">
    <property type="entry name" value="GFO_IDH_MocA"/>
    <property type="match status" value="1"/>
</dbReference>
<evidence type="ECO:0000259" key="4">
    <source>
        <dbReference type="Pfam" id="PF22725"/>
    </source>
</evidence>
<organism evidence="5 6">
    <name type="scientific">Aeromicrobium chenweiae</name>
    <dbReference type="NCBI Taxonomy" id="2079793"/>
    <lineage>
        <taxon>Bacteria</taxon>
        <taxon>Bacillati</taxon>
        <taxon>Actinomycetota</taxon>
        <taxon>Actinomycetes</taxon>
        <taxon>Propionibacteriales</taxon>
        <taxon>Nocardioidaceae</taxon>
        <taxon>Aeromicrobium</taxon>
    </lineage>
</organism>
<name>A0A2S0WN30_9ACTN</name>
<dbReference type="PANTHER" id="PTHR22604:SF105">
    <property type="entry name" value="TRANS-1,2-DIHYDROBENZENE-1,2-DIOL DEHYDROGENASE"/>
    <property type="match status" value="1"/>
</dbReference>
<evidence type="ECO:0000313" key="6">
    <source>
        <dbReference type="Proteomes" id="UP000244384"/>
    </source>
</evidence>
<dbReference type="SUPFAM" id="SSF55347">
    <property type="entry name" value="Glyceraldehyde-3-phosphate dehydrogenase-like, C-terminal domain"/>
    <property type="match status" value="1"/>
</dbReference>
<evidence type="ECO:0000313" key="5">
    <source>
        <dbReference type="EMBL" id="AWB92721.1"/>
    </source>
</evidence>
<dbReference type="SUPFAM" id="SSF51735">
    <property type="entry name" value="NAD(P)-binding Rossmann-fold domains"/>
    <property type="match status" value="1"/>
</dbReference>
<dbReference type="Proteomes" id="UP000244384">
    <property type="component" value="Chromosome"/>
</dbReference>
<dbReference type="InterPro" id="IPR050984">
    <property type="entry name" value="Gfo/Idh/MocA_domain"/>
</dbReference>
<dbReference type="OrthoDB" id="9815825at2"/>
<dbReference type="InterPro" id="IPR000683">
    <property type="entry name" value="Gfo/Idh/MocA-like_OxRdtase_N"/>
</dbReference>
<dbReference type="InterPro" id="IPR055170">
    <property type="entry name" value="GFO_IDH_MocA-like_dom"/>
</dbReference>